<gene>
    <name evidence="3" type="ORF">H261_06534</name>
</gene>
<keyword evidence="4" id="KW-1185">Reference proteome</keyword>
<protein>
    <submittedName>
        <fullName evidence="3">Uncharacterized protein</fullName>
    </submittedName>
</protein>
<feature type="transmembrane region" description="Helical" evidence="2">
    <location>
        <begin position="12"/>
        <end position="31"/>
    </location>
</feature>
<evidence type="ECO:0000313" key="3">
    <source>
        <dbReference type="EMBL" id="EME70867.1"/>
    </source>
</evidence>
<feature type="transmembrane region" description="Helical" evidence="2">
    <location>
        <begin position="43"/>
        <end position="60"/>
    </location>
</feature>
<evidence type="ECO:0000256" key="1">
    <source>
        <dbReference type="SAM" id="MobiDB-lite"/>
    </source>
</evidence>
<dbReference type="OrthoDB" id="7358152at2"/>
<evidence type="ECO:0000256" key="2">
    <source>
        <dbReference type="SAM" id="Phobius"/>
    </source>
</evidence>
<keyword evidence="2" id="KW-1133">Transmembrane helix</keyword>
<dbReference type="STRING" id="1244869.H261_06534"/>
<keyword evidence="2" id="KW-0812">Transmembrane</keyword>
<reference evidence="3 4" key="1">
    <citation type="journal article" date="2014" name="Genome Announc.">
        <title>Draft Genome Sequence of Magnetospirillum sp. Strain SO-1, a Freshwater Magnetotactic Bacterium Isolated from the Ol'khovka River, Russia.</title>
        <authorList>
            <person name="Grouzdev D.S."/>
            <person name="Dziuba M.V."/>
            <person name="Sukhacheva M.S."/>
            <person name="Mardanov A.V."/>
            <person name="Beletskiy A.V."/>
            <person name="Kuznetsov B.B."/>
            <person name="Skryabin K.G."/>
        </authorList>
    </citation>
    <scope>NUCLEOTIDE SEQUENCE [LARGE SCALE GENOMIC DNA]</scope>
    <source>
        <strain evidence="3 4">SO-1</strain>
    </source>
</reference>
<dbReference type="PATRIC" id="fig|1244869.3.peg.1314"/>
<dbReference type="AlphaFoldDB" id="M2ZU15"/>
<dbReference type="RefSeq" id="WP_008615632.1">
    <property type="nucleotide sequence ID" value="NZ_AONQ01000012.1"/>
</dbReference>
<dbReference type="Proteomes" id="UP000011744">
    <property type="component" value="Unassembled WGS sequence"/>
</dbReference>
<evidence type="ECO:0000313" key="4">
    <source>
        <dbReference type="Proteomes" id="UP000011744"/>
    </source>
</evidence>
<keyword evidence="2" id="KW-0472">Membrane</keyword>
<sequence>MTESPKKKLPRHVVGAIWTLCGFVGGITLLLVLPQKFGVPPKLAGFISMMVWLASTWVFWTGGEAPPKRTESSGLAPRPPENGG</sequence>
<accession>M2ZU15</accession>
<organism evidence="3 4">
    <name type="scientific">Paramagnetospirillum caucaseum</name>
    <dbReference type="NCBI Taxonomy" id="1244869"/>
    <lineage>
        <taxon>Bacteria</taxon>
        <taxon>Pseudomonadati</taxon>
        <taxon>Pseudomonadota</taxon>
        <taxon>Alphaproteobacteria</taxon>
        <taxon>Rhodospirillales</taxon>
        <taxon>Magnetospirillaceae</taxon>
        <taxon>Paramagnetospirillum</taxon>
    </lineage>
</organism>
<name>M2ZU15_9PROT</name>
<dbReference type="EMBL" id="AONQ01000012">
    <property type="protein sequence ID" value="EME70867.1"/>
    <property type="molecule type" value="Genomic_DNA"/>
</dbReference>
<proteinExistence type="predicted"/>
<comment type="caution">
    <text evidence="3">The sequence shown here is derived from an EMBL/GenBank/DDBJ whole genome shotgun (WGS) entry which is preliminary data.</text>
</comment>
<feature type="region of interest" description="Disordered" evidence="1">
    <location>
        <begin position="65"/>
        <end position="84"/>
    </location>
</feature>